<dbReference type="InterPro" id="IPR036942">
    <property type="entry name" value="Beta-barrel_TonB_sf"/>
</dbReference>
<reference evidence="14" key="1">
    <citation type="journal article" date="2014" name="FEMS Microbiol. Lett.">
        <title>Draft Genomic DNA Sequence of the Facultatively Methylotrophic Bacterium Acidomonas methanolica type strain MB58.</title>
        <authorList>
            <person name="Higashiura N."/>
            <person name="Hadano H."/>
            <person name="Hirakawa H."/>
            <person name="Matsutani M."/>
            <person name="Takabe S."/>
            <person name="Matsushita K."/>
            <person name="Azuma Y."/>
        </authorList>
    </citation>
    <scope>NUCLEOTIDE SEQUENCE [LARGE SCALE GENOMIC DNA]</scope>
    <source>
        <strain evidence="14">MB58</strain>
    </source>
</reference>
<dbReference type="PROSITE" id="PS52016">
    <property type="entry name" value="TONB_DEPENDENT_REC_3"/>
    <property type="match status" value="1"/>
</dbReference>
<keyword evidence="13" id="KW-0675">Receptor</keyword>
<evidence type="ECO:0000256" key="3">
    <source>
        <dbReference type="ARBA" id="ARBA00022452"/>
    </source>
</evidence>
<dbReference type="InterPro" id="IPR039426">
    <property type="entry name" value="TonB-dep_rcpt-like"/>
</dbReference>
<comment type="similarity">
    <text evidence="8 9">Belongs to the TonB-dependent receptor family.</text>
</comment>
<sequence>MIVTGTHSVNRHARQSISPVTVLSAATLQRSGSMNLAQQITQTYASINVEAVGADAAALVSAIHMRGLSSNEVLVLVDGKRRHTTANFTADSGPNFGATGVDLNMLPANMIDHIEVLEDGAAAMYGSDAIAGVVNIITKKQDHGVHMSAQTGANAYNGDGWQYQLNADGGMKLGNNGFLHLFGQIYHTDHYVTPNLADHRLLPSQPPQASSSSFSQPGLNIPVTSNQITSTPEETRENFGLDWEKPLNEHVAFYGNITYTHRHSEAYENYRVPNVGGGVAESIFPYGFSPLETIEENDYAGLVGAKGDNVLGFQWDVSSVYGADFDKVGNKNTVNTGMLQPTCSTSPSSSYYSSAGCGFSPTSARAESYNMAQWTTNADFRRRFNIADVVPMTLAFGAEHRLESYQIWPGIQPSYVLGGTQGYAGLAPQNAGKWQRNVWGVYLDGDFHFTKKWETDFAGRFEHYTDVGNNEIGKISTRYDLTSRIAFRGTISTGFRAPTLAEEHFSAMNVSPTGASGLLAASSAAAASLGAKALKPERSTSISGGVIVEPVRGWHVEADAYQINIRDRIVQGGTVNGQTAIDAIEDLGFQLPANSYNQNSVSAYYLANGASTRTQGVDIKSDYTFHMHKYGNLLLNLQIALNRTRLHHNGMWDDAGTMTPYLNAENIGYITTAYPRSKIILNAYYTIGNWDINLRQTRWGETKDMLQYSDWGPANLQYSVTNFYQFVNTPRWTTDLIVGYRFNDHWHLAVGANNIFNVRPRKVPQSVNYLGANPYDQTSEQVPIYGGYYFGRINADF</sequence>
<dbReference type="Gene3D" id="2.170.130.10">
    <property type="entry name" value="TonB-dependent receptor, plug domain"/>
    <property type="match status" value="1"/>
</dbReference>
<dbReference type="AlphaFoldDB" id="A0A023D200"/>
<comment type="caution">
    <text evidence="13">The sequence shown here is derived from an EMBL/GenBank/DDBJ whole genome shotgun (WGS) entry which is preliminary data.</text>
</comment>
<keyword evidence="2 8" id="KW-0813">Transport</keyword>
<name>A0A023D200_ACIMT</name>
<organism evidence="13 14">
    <name type="scientific">Acidomonas methanolica NBRC 104435</name>
    <dbReference type="NCBI Taxonomy" id="1231351"/>
    <lineage>
        <taxon>Bacteria</taxon>
        <taxon>Pseudomonadati</taxon>
        <taxon>Pseudomonadota</taxon>
        <taxon>Alphaproteobacteria</taxon>
        <taxon>Acetobacterales</taxon>
        <taxon>Acetobacteraceae</taxon>
        <taxon>Acidomonas</taxon>
    </lineage>
</organism>
<evidence type="ECO:0000259" key="12">
    <source>
        <dbReference type="Pfam" id="PF07715"/>
    </source>
</evidence>
<feature type="compositionally biased region" description="Low complexity" evidence="10">
    <location>
        <begin position="207"/>
        <end position="217"/>
    </location>
</feature>
<evidence type="ECO:0000313" key="14">
    <source>
        <dbReference type="Proteomes" id="UP000019760"/>
    </source>
</evidence>
<dbReference type="GO" id="GO:0009279">
    <property type="term" value="C:cell outer membrane"/>
    <property type="evidence" value="ECO:0007669"/>
    <property type="project" value="UniProtKB-SubCell"/>
</dbReference>
<dbReference type="EMBL" id="BAND01000013">
    <property type="protein sequence ID" value="GAJ28109.1"/>
    <property type="molecule type" value="Genomic_DNA"/>
</dbReference>
<dbReference type="Pfam" id="PF00593">
    <property type="entry name" value="TonB_dep_Rec_b-barrel"/>
    <property type="match status" value="1"/>
</dbReference>
<evidence type="ECO:0000256" key="5">
    <source>
        <dbReference type="ARBA" id="ARBA00023077"/>
    </source>
</evidence>
<dbReference type="PANTHER" id="PTHR47234">
    <property type="match status" value="1"/>
</dbReference>
<dbReference type="InterPro" id="IPR000531">
    <property type="entry name" value="Beta-barrel_TonB"/>
</dbReference>
<accession>A0A023D200</accession>
<keyword evidence="7 8" id="KW-0998">Cell outer membrane</keyword>
<evidence type="ECO:0000256" key="4">
    <source>
        <dbReference type="ARBA" id="ARBA00022692"/>
    </source>
</evidence>
<protein>
    <submittedName>
        <fullName evidence="13">TonB-dependent outer membrane siderophore receptor</fullName>
    </submittedName>
</protein>
<gene>
    <name evidence="13" type="ORF">Amme_013_073</name>
</gene>
<evidence type="ECO:0000256" key="2">
    <source>
        <dbReference type="ARBA" id="ARBA00022448"/>
    </source>
</evidence>
<evidence type="ECO:0000256" key="8">
    <source>
        <dbReference type="PROSITE-ProRule" id="PRU01360"/>
    </source>
</evidence>
<dbReference type="SUPFAM" id="SSF56935">
    <property type="entry name" value="Porins"/>
    <property type="match status" value="1"/>
</dbReference>
<evidence type="ECO:0000256" key="6">
    <source>
        <dbReference type="ARBA" id="ARBA00023136"/>
    </source>
</evidence>
<keyword evidence="5 9" id="KW-0798">TonB box</keyword>
<dbReference type="Pfam" id="PF07715">
    <property type="entry name" value="Plug"/>
    <property type="match status" value="1"/>
</dbReference>
<dbReference type="InterPro" id="IPR012910">
    <property type="entry name" value="Plug_dom"/>
</dbReference>
<dbReference type="CDD" id="cd01347">
    <property type="entry name" value="ligand_gated_channel"/>
    <property type="match status" value="1"/>
</dbReference>
<feature type="domain" description="TonB-dependent receptor plug" evidence="12">
    <location>
        <begin position="14"/>
        <end position="133"/>
    </location>
</feature>
<dbReference type="PANTHER" id="PTHR47234:SF3">
    <property type="entry name" value="SECRETIN_TONB SHORT N-TERMINAL DOMAIN-CONTAINING PROTEIN"/>
    <property type="match status" value="1"/>
</dbReference>
<keyword evidence="6 8" id="KW-0472">Membrane</keyword>
<keyword evidence="14" id="KW-1185">Reference proteome</keyword>
<proteinExistence type="inferred from homology"/>
<comment type="subcellular location">
    <subcellularLocation>
        <location evidence="1 8">Cell outer membrane</location>
        <topology evidence="1 8">Multi-pass membrane protein</topology>
    </subcellularLocation>
</comment>
<evidence type="ECO:0000256" key="10">
    <source>
        <dbReference type="SAM" id="MobiDB-lite"/>
    </source>
</evidence>
<keyword evidence="4 8" id="KW-0812">Transmembrane</keyword>
<feature type="domain" description="TonB-dependent receptor-like beta-barrel" evidence="11">
    <location>
        <begin position="262"/>
        <end position="755"/>
    </location>
</feature>
<evidence type="ECO:0000256" key="7">
    <source>
        <dbReference type="ARBA" id="ARBA00023237"/>
    </source>
</evidence>
<evidence type="ECO:0000259" key="11">
    <source>
        <dbReference type="Pfam" id="PF00593"/>
    </source>
</evidence>
<dbReference type="Gene3D" id="2.40.170.20">
    <property type="entry name" value="TonB-dependent receptor, beta-barrel domain"/>
    <property type="match status" value="1"/>
</dbReference>
<dbReference type="RefSeq" id="WP_239641544.1">
    <property type="nucleotide sequence ID" value="NZ_BAND01000013.1"/>
</dbReference>
<evidence type="ECO:0000256" key="1">
    <source>
        <dbReference type="ARBA" id="ARBA00004571"/>
    </source>
</evidence>
<feature type="region of interest" description="Disordered" evidence="10">
    <location>
        <begin position="202"/>
        <end position="226"/>
    </location>
</feature>
<dbReference type="Proteomes" id="UP000019760">
    <property type="component" value="Unassembled WGS sequence"/>
</dbReference>
<dbReference type="InterPro" id="IPR037066">
    <property type="entry name" value="Plug_dom_sf"/>
</dbReference>
<reference evidence="13 14" key="2">
    <citation type="journal article" date="2014" name="FEMS Microbiol. Lett.">
        <title>Draft genomic DNA sequence of the facultatively methylotrophic bacterium Acidomonas methanolica type strain MB58.</title>
        <authorList>
            <person name="Higashiura N."/>
            <person name="Hadano H."/>
            <person name="Hirakawa H."/>
            <person name="Matsutani M."/>
            <person name="Takabe S."/>
            <person name="Matsushita K."/>
            <person name="Azuma Y."/>
        </authorList>
    </citation>
    <scope>NUCLEOTIDE SEQUENCE [LARGE SCALE GENOMIC DNA]</scope>
    <source>
        <strain evidence="13 14">MB58</strain>
    </source>
</reference>
<evidence type="ECO:0000313" key="13">
    <source>
        <dbReference type="EMBL" id="GAJ28109.1"/>
    </source>
</evidence>
<evidence type="ECO:0000256" key="9">
    <source>
        <dbReference type="RuleBase" id="RU003357"/>
    </source>
</evidence>
<keyword evidence="3 8" id="KW-1134">Transmembrane beta strand</keyword>